<evidence type="ECO:0000256" key="12">
    <source>
        <dbReference type="SAM" id="SignalP"/>
    </source>
</evidence>
<keyword evidence="5" id="KW-0573">Peptidoglycan synthesis</keyword>
<dbReference type="GO" id="GO:0009252">
    <property type="term" value="P:peptidoglycan biosynthetic process"/>
    <property type="evidence" value="ECO:0007669"/>
    <property type="project" value="UniProtKB-KW"/>
</dbReference>
<evidence type="ECO:0000256" key="3">
    <source>
        <dbReference type="ARBA" id="ARBA00022801"/>
    </source>
</evidence>
<proteinExistence type="inferred from homology"/>
<feature type="transmembrane region" description="Helical" evidence="11">
    <location>
        <begin position="403"/>
        <end position="423"/>
    </location>
</feature>
<evidence type="ECO:0000259" key="13">
    <source>
        <dbReference type="Pfam" id="PF00768"/>
    </source>
</evidence>
<feature type="region of interest" description="Disordered" evidence="10">
    <location>
        <begin position="356"/>
        <end position="382"/>
    </location>
</feature>
<feature type="active site" evidence="7">
    <location>
        <position position="193"/>
    </location>
</feature>
<feature type="binding site" evidence="8">
    <location>
        <position position="299"/>
    </location>
    <ligand>
        <name>substrate</name>
    </ligand>
</feature>
<keyword evidence="4" id="KW-0133">Cell shape</keyword>
<sequence>MRFTARRSAIALLFSLSALLIAALIAAPGGSAQPQGERSTAETHGVLDDCPPREARETPPPPVDTSEVPKPGTPPPAPLPVPDEPVGGNRMGECGVVRPEGTTPPPGELTSAAWMVADVDTGQILAARDPHTRHRPASVIKTLLAIVAIRELNPRMVISGTQEDANQEGTKVGVGPGGQYPVHLLLQAMVMRSGNDAAHALARALGGVPAALEKMNSLAKALGATDTRAATPSGLDGPGMSTSAYDVALLFRTAMRHHEFAEAVATKALDFPGYAAKPGYKLFNDNKLLGKYTGFLGGKTGFTDDARHTYVGAATRDGRRLVAVVLRTESKPVHPSEQAAELLSYGFTLARQGSGSVGQLVERAPQPQPKPGSPPPVGETTSQAPVVVGEASNDPNRSAFGNMGVPLFVIAGFVVAIAVALWLRRQKAKRARLARQSATP</sequence>
<keyword evidence="6" id="KW-0961">Cell wall biogenesis/degradation</keyword>
<feature type="domain" description="Peptidase S11 D-alanyl-D-alanine carboxypeptidase A N-terminal" evidence="13">
    <location>
        <begin position="105"/>
        <end position="328"/>
    </location>
</feature>
<evidence type="ECO:0000256" key="9">
    <source>
        <dbReference type="RuleBase" id="RU004016"/>
    </source>
</evidence>
<dbReference type="GO" id="GO:0071555">
    <property type="term" value="P:cell wall organization"/>
    <property type="evidence" value="ECO:0007669"/>
    <property type="project" value="UniProtKB-KW"/>
</dbReference>
<evidence type="ECO:0000256" key="4">
    <source>
        <dbReference type="ARBA" id="ARBA00022960"/>
    </source>
</evidence>
<evidence type="ECO:0000256" key="8">
    <source>
        <dbReference type="PIRSR" id="PIRSR618044-2"/>
    </source>
</evidence>
<keyword evidence="11" id="KW-1133">Transmembrane helix</keyword>
<keyword evidence="14" id="KW-0121">Carboxypeptidase</keyword>
<evidence type="ECO:0000256" key="5">
    <source>
        <dbReference type="ARBA" id="ARBA00022984"/>
    </source>
</evidence>
<keyword evidence="15" id="KW-1185">Reference proteome</keyword>
<feature type="chain" id="PRO_5039465101" evidence="12">
    <location>
        <begin position="27"/>
        <end position="440"/>
    </location>
</feature>
<dbReference type="Proteomes" id="UP000294257">
    <property type="component" value="Unassembled WGS sequence"/>
</dbReference>
<keyword evidence="14" id="KW-0645">Protease</keyword>
<dbReference type="PRINTS" id="PR00725">
    <property type="entry name" value="DADACBPTASE1"/>
</dbReference>
<dbReference type="RefSeq" id="WP_130345511.1">
    <property type="nucleotide sequence ID" value="NZ_SGWQ01000006.1"/>
</dbReference>
<dbReference type="InterPro" id="IPR012338">
    <property type="entry name" value="Beta-lactam/transpept-like"/>
</dbReference>
<dbReference type="AlphaFoldDB" id="A0A4Q7KKA4"/>
<keyword evidence="11" id="KW-0472">Membrane</keyword>
<feature type="active site" description="Proton acceptor" evidence="7">
    <location>
        <position position="141"/>
    </location>
</feature>
<dbReference type="InterPro" id="IPR001967">
    <property type="entry name" value="Peptidase_S11_N"/>
</dbReference>
<dbReference type="GO" id="GO:0006508">
    <property type="term" value="P:proteolysis"/>
    <property type="evidence" value="ECO:0007669"/>
    <property type="project" value="InterPro"/>
</dbReference>
<evidence type="ECO:0000256" key="10">
    <source>
        <dbReference type="SAM" id="MobiDB-lite"/>
    </source>
</evidence>
<keyword evidence="3" id="KW-0378">Hydrolase</keyword>
<organism evidence="14 15">
    <name type="scientific">Herbihabitans rhizosphaerae</name>
    <dbReference type="NCBI Taxonomy" id="1872711"/>
    <lineage>
        <taxon>Bacteria</taxon>
        <taxon>Bacillati</taxon>
        <taxon>Actinomycetota</taxon>
        <taxon>Actinomycetes</taxon>
        <taxon>Pseudonocardiales</taxon>
        <taxon>Pseudonocardiaceae</taxon>
        <taxon>Herbihabitans</taxon>
    </lineage>
</organism>
<comment type="caution">
    <text evidence="14">The sequence shown here is derived from an EMBL/GenBank/DDBJ whole genome shotgun (WGS) entry which is preliminary data.</text>
</comment>
<evidence type="ECO:0000313" key="15">
    <source>
        <dbReference type="Proteomes" id="UP000294257"/>
    </source>
</evidence>
<dbReference type="EMBL" id="SGWQ01000006">
    <property type="protein sequence ID" value="RZS36885.1"/>
    <property type="molecule type" value="Genomic_DNA"/>
</dbReference>
<accession>A0A4Q7KKA4</accession>
<evidence type="ECO:0000256" key="11">
    <source>
        <dbReference type="SAM" id="Phobius"/>
    </source>
</evidence>
<evidence type="ECO:0000256" key="7">
    <source>
        <dbReference type="PIRSR" id="PIRSR618044-1"/>
    </source>
</evidence>
<evidence type="ECO:0000256" key="1">
    <source>
        <dbReference type="ARBA" id="ARBA00007164"/>
    </source>
</evidence>
<dbReference type="PANTHER" id="PTHR21581">
    <property type="entry name" value="D-ALANYL-D-ALANINE CARBOXYPEPTIDASE"/>
    <property type="match status" value="1"/>
</dbReference>
<evidence type="ECO:0000256" key="6">
    <source>
        <dbReference type="ARBA" id="ARBA00023316"/>
    </source>
</evidence>
<feature type="compositionally biased region" description="Pro residues" evidence="10">
    <location>
        <begin position="366"/>
        <end position="377"/>
    </location>
</feature>
<dbReference type="GO" id="GO:0008360">
    <property type="term" value="P:regulation of cell shape"/>
    <property type="evidence" value="ECO:0007669"/>
    <property type="project" value="UniProtKB-KW"/>
</dbReference>
<dbReference type="GO" id="GO:0009002">
    <property type="term" value="F:serine-type D-Ala-D-Ala carboxypeptidase activity"/>
    <property type="evidence" value="ECO:0007669"/>
    <property type="project" value="InterPro"/>
</dbReference>
<feature type="region of interest" description="Disordered" evidence="10">
    <location>
        <begin position="29"/>
        <end position="106"/>
    </location>
</feature>
<comment type="similarity">
    <text evidence="1 9">Belongs to the peptidase S11 family.</text>
</comment>
<dbReference type="SUPFAM" id="SSF56601">
    <property type="entry name" value="beta-lactamase/transpeptidase-like"/>
    <property type="match status" value="1"/>
</dbReference>
<gene>
    <name evidence="14" type="ORF">EV193_106119</name>
</gene>
<feature type="compositionally biased region" description="Pro residues" evidence="10">
    <location>
        <begin position="71"/>
        <end position="83"/>
    </location>
</feature>
<dbReference type="Gene3D" id="3.40.710.10">
    <property type="entry name" value="DD-peptidase/beta-lactamase superfamily"/>
    <property type="match status" value="1"/>
</dbReference>
<reference evidence="14 15" key="1">
    <citation type="submission" date="2019-02" db="EMBL/GenBank/DDBJ databases">
        <title>Genomic Encyclopedia of Type Strains, Phase IV (KMG-IV): sequencing the most valuable type-strain genomes for metagenomic binning, comparative biology and taxonomic classification.</title>
        <authorList>
            <person name="Goeker M."/>
        </authorList>
    </citation>
    <scope>NUCLEOTIDE SEQUENCE [LARGE SCALE GENOMIC DNA]</scope>
    <source>
        <strain evidence="14 15">DSM 101727</strain>
    </source>
</reference>
<feature type="signal peptide" evidence="12">
    <location>
        <begin position="1"/>
        <end position="26"/>
    </location>
</feature>
<name>A0A4Q7KKA4_9PSEU</name>
<feature type="active site" description="Acyl-ester intermediate" evidence="7">
    <location>
        <position position="138"/>
    </location>
</feature>
<evidence type="ECO:0000313" key="14">
    <source>
        <dbReference type="EMBL" id="RZS36885.1"/>
    </source>
</evidence>
<dbReference type="InterPro" id="IPR018044">
    <property type="entry name" value="Peptidase_S11"/>
</dbReference>
<protein>
    <submittedName>
        <fullName evidence="14">D-alanyl-D-alanine carboxypeptidase (Penicillin-binding protein 5/6)</fullName>
    </submittedName>
</protein>
<dbReference type="OrthoDB" id="3663940at2"/>
<keyword evidence="11" id="KW-0812">Transmembrane</keyword>
<keyword evidence="2 12" id="KW-0732">Signal</keyword>
<dbReference type="Pfam" id="PF00768">
    <property type="entry name" value="Peptidase_S11"/>
    <property type="match status" value="1"/>
</dbReference>
<dbReference type="PANTHER" id="PTHR21581:SF33">
    <property type="entry name" value="D-ALANYL-D-ALANINE CARBOXYPEPTIDASE DACB"/>
    <property type="match status" value="1"/>
</dbReference>
<evidence type="ECO:0000256" key="2">
    <source>
        <dbReference type="ARBA" id="ARBA00022729"/>
    </source>
</evidence>
<feature type="compositionally biased region" description="Basic and acidic residues" evidence="10">
    <location>
        <begin position="39"/>
        <end position="57"/>
    </location>
</feature>